<reference evidence="6 7" key="1">
    <citation type="submission" date="2019-03" db="EMBL/GenBank/DDBJ databases">
        <title>Genomic Encyclopedia of Type Strains, Phase IV (KMG-IV): sequencing the most valuable type-strain genomes for metagenomic binning, comparative biology and taxonomic classification.</title>
        <authorList>
            <person name="Goeker M."/>
        </authorList>
    </citation>
    <scope>NUCLEOTIDE SEQUENCE [LARGE SCALE GENOMIC DNA]</scope>
    <source>
        <strain evidence="6 7">DSM 21153</strain>
    </source>
</reference>
<dbReference type="CDD" id="cd00093">
    <property type="entry name" value="HTH_XRE"/>
    <property type="match status" value="1"/>
</dbReference>
<dbReference type="Pfam" id="PF01381">
    <property type="entry name" value="HTH_3"/>
    <property type="match status" value="1"/>
</dbReference>
<dbReference type="InterPro" id="IPR010359">
    <property type="entry name" value="IrrE_HExxH"/>
</dbReference>
<keyword evidence="3" id="KW-0238">DNA-binding</keyword>
<dbReference type="InterPro" id="IPR001387">
    <property type="entry name" value="Cro/C1-type_HTH"/>
</dbReference>
<dbReference type="EMBL" id="SLVM01000009">
    <property type="protein sequence ID" value="TCM84975.1"/>
    <property type="molecule type" value="Genomic_DNA"/>
</dbReference>
<evidence type="ECO:0000256" key="4">
    <source>
        <dbReference type="ARBA" id="ARBA00023163"/>
    </source>
</evidence>
<sequence>MILKIADGVENSTPKRVVVIKLSVTWVSYCNVVNMRKALIGSQLRQLRRDHGHTQAEMARRLKVSPAYVNLLENNQRALSVPVLMALTEAYGVDMRELLSDRDAARLAELRSAVADPAFDRDRPDLAELRAAVDHAPRLVDLFLQLYRGHRSAVERLSRLGDSAGELLGASPEAAIHDFFRDNANYFDALETAAEDIRRQIVGAPDDMYALLKRYLRMKFQIDVRQVSLDEMPDTLRLFDDRAGCVLLSEALDHPNRVFQIAHVLALVELPDLLDALVGESGIATEPARARCRVELANYFAAALLMPYRPFLDLAEQSAYDIDRLAAAFGMSFEQVCHRLTTLQRDGARGIGFFLLRIDRAGNVTKRVNATPFALAEKGGSCPAWNIHNAFSMSDMVLAQLVEMPDGAQFFTISRTSPRPVFSRTPQDSRLVVALGCERGDAHRIGYARAVNLDRDPGMVAQIGIACHICPRQACSQRAHQPMHMVLPIDAKRRGRTRYES</sequence>
<protein>
    <recommendedName>
        <fullName evidence="5">HTH cro/C1-type domain-containing protein</fullName>
    </recommendedName>
</protein>
<dbReference type="InterPro" id="IPR050807">
    <property type="entry name" value="TransReg_Diox_bact_type"/>
</dbReference>
<organism evidence="6 7">
    <name type="scientific">Rhodovulum steppense</name>
    <dbReference type="NCBI Taxonomy" id="540251"/>
    <lineage>
        <taxon>Bacteria</taxon>
        <taxon>Pseudomonadati</taxon>
        <taxon>Pseudomonadota</taxon>
        <taxon>Alphaproteobacteria</taxon>
        <taxon>Rhodobacterales</taxon>
        <taxon>Paracoccaceae</taxon>
        <taxon>Rhodovulum</taxon>
    </lineage>
</organism>
<evidence type="ECO:0000313" key="6">
    <source>
        <dbReference type="EMBL" id="TCM84975.1"/>
    </source>
</evidence>
<feature type="domain" description="HTH cro/C1-type" evidence="5">
    <location>
        <begin position="44"/>
        <end position="98"/>
    </location>
</feature>
<dbReference type="GO" id="GO:0003677">
    <property type="term" value="F:DNA binding"/>
    <property type="evidence" value="ECO:0007669"/>
    <property type="project" value="UniProtKB-KW"/>
</dbReference>
<dbReference type="GO" id="GO:0005829">
    <property type="term" value="C:cytosol"/>
    <property type="evidence" value="ECO:0007669"/>
    <property type="project" value="TreeGrafter"/>
</dbReference>
<accession>A0A4R1YV47</accession>
<dbReference type="Proteomes" id="UP000295277">
    <property type="component" value="Unassembled WGS sequence"/>
</dbReference>
<comment type="similarity">
    <text evidence="1">Belongs to the short-chain fatty acyl-CoA assimilation regulator (ScfR) family.</text>
</comment>
<dbReference type="InterPro" id="IPR026281">
    <property type="entry name" value="HTH_RamB"/>
</dbReference>
<dbReference type="Pfam" id="PF06114">
    <property type="entry name" value="Peptidase_M78"/>
    <property type="match status" value="1"/>
</dbReference>
<keyword evidence="7" id="KW-1185">Reference proteome</keyword>
<name>A0A4R1YV47_9RHOB</name>
<keyword evidence="4" id="KW-0804">Transcription</keyword>
<keyword evidence="2" id="KW-0805">Transcription regulation</keyword>
<evidence type="ECO:0000259" key="5">
    <source>
        <dbReference type="PROSITE" id="PS50943"/>
    </source>
</evidence>
<dbReference type="PANTHER" id="PTHR46797">
    <property type="entry name" value="HTH-TYPE TRANSCRIPTIONAL REGULATOR"/>
    <property type="match status" value="1"/>
</dbReference>
<dbReference type="SUPFAM" id="SSF47413">
    <property type="entry name" value="lambda repressor-like DNA-binding domains"/>
    <property type="match status" value="1"/>
</dbReference>
<evidence type="ECO:0000313" key="7">
    <source>
        <dbReference type="Proteomes" id="UP000295277"/>
    </source>
</evidence>
<evidence type="ECO:0000256" key="2">
    <source>
        <dbReference type="ARBA" id="ARBA00023015"/>
    </source>
</evidence>
<evidence type="ECO:0000256" key="1">
    <source>
        <dbReference type="ARBA" id="ARBA00007227"/>
    </source>
</evidence>
<dbReference type="PIRSF" id="PIRSF019251">
    <property type="entry name" value="Rv0465c"/>
    <property type="match status" value="1"/>
</dbReference>
<proteinExistence type="inferred from homology"/>
<dbReference type="GO" id="GO:0003700">
    <property type="term" value="F:DNA-binding transcription factor activity"/>
    <property type="evidence" value="ECO:0007669"/>
    <property type="project" value="TreeGrafter"/>
</dbReference>
<comment type="caution">
    <text evidence="6">The sequence shown here is derived from an EMBL/GenBank/DDBJ whole genome shotgun (WGS) entry which is preliminary data.</text>
</comment>
<gene>
    <name evidence="6" type="ORF">EV216_10960</name>
</gene>
<dbReference type="PANTHER" id="PTHR46797:SF23">
    <property type="entry name" value="HTH-TYPE TRANSCRIPTIONAL REGULATOR SUTR"/>
    <property type="match status" value="1"/>
</dbReference>
<evidence type="ECO:0000256" key="3">
    <source>
        <dbReference type="ARBA" id="ARBA00023125"/>
    </source>
</evidence>
<dbReference type="SMART" id="SM00530">
    <property type="entry name" value="HTH_XRE"/>
    <property type="match status" value="1"/>
</dbReference>
<dbReference type="InterPro" id="IPR010982">
    <property type="entry name" value="Lambda_DNA-bd_dom_sf"/>
</dbReference>
<dbReference type="InterPro" id="IPR018653">
    <property type="entry name" value="ScfR_C"/>
</dbReference>
<dbReference type="PROSITE" id="PS50943">
    <property type="entry name" value="HTH_CROC1"/>
    <property type="match status" value="1"/>
</dbReference>
<dbReference type="Pfam" id="PF09856">
    <property type="entry name" value="ScfRs"/>
    <property type="match status" value="1"/>
</dbReference>
<dbReference type="AlphaFoldDB" id="A0A4R1YV47"/>
<dbReference type="Gene3D" id="1.10.260.40">
    <property type="entry name" value="lambda repressor-like DNA-binding domains"/>
    <property type="match status" value="1"/>
</dbReference>